<keyword evidence="1" id="KW-0805">Transcription regulation</keyword>
<dbReference type="RefSeq" id="WP_348710490.1">
    <property type="nucleotide sequence ID" value="NZ_CAXIXY010000003.1"/>
</dbReference>
<dbReference type="Gene3D" id="1.10.10.10">
    <property type="entry name" value="Winged helix-like DNA-binding domain superfamily/Winged helix DNA-binding domain"/>
    <property type="match status" value="1"/>
</dbReference>
<dbReference type="PANTHER" id="PTHR44688">
    <property type="entry name" value="DNA-BINDING TRANSCRIPTIONAL ACTIVATOR DEVR_DOSR"/>
    <property type="match status" value="1"/>
</dbReference>
<keyword evidence="3" id="KW-0804">Transcription</keyword>
<evidence type="ECO:0000313" key="6">
    <source>
        <dbReference type="Proteomes" id="UP001497416"/>
    </source>
</evidence>
<name>A0ABM9NU72_9FLAO</name>
<reference evidence="5 6" key="1">
    <citation type="submission" date="2024-05" db="EMBL/GenBank/DDBJ databases">
        <authorList>
            <person name="Duchaud E."/>
        </authorList>
    </citation>
    <scope>NUCLEOTIDE SEQUENCE [LARGE SCALE GENOMIC DNA]</scope>
    <source>
        <strain evidence="5">Ena-SAMPLE-TAB-13-05-2024-13:56:06:370-140302</strain>
    </source>
</reference>
<evidence type="ECO:0000313" key="5">
    <source>
        <dbReference type="EMBL" id="CAL2079010.1"/>
    </source>
</evidence>
<protein>
    <submittedName>
        <fullName evidence="5">HTH luxR-type domain-containing protein</fullName>
    </submittedName>
</protein>
<evidence type="ECO:0000256" key="2">
    <source>
        <dbReference type="ARBA" id="ARBA00023125"/>
    </source>
</evidence>
<dbReference type="SUPFAM" id="SSF46894">
    <property type="entry name" value="C-terminal effector domain of the bipartite response regulators"/>
    <property type="match status" value="1"/>
</dbReference>
<dbReference type="InterPro" id="IPR000792">
    <property type="entry name" value="Tscrpt_reg_LuxR_C"/>
</dbReference>
<proteinExistence type="predicted"/>
<dbReference type="EMBL" id="CAXIXY010000003">
    <property type="protein sequence ID" value="CAL2079010.1"/>
    <property type="molecule type" value="Genomic_DNA"/>
</dbReference>
<dbReference type="PRINTS" id="PR00038">
    <property type="entry name" value="HTHLUXR"/>
</dbReference>
<dbReference type="Pfam" id="PF00196">
    <property type="entry name" value="GerE"/>
    <property type="match status" value="1"/>
</dbReference>
<gene>
    <name evidence="5" type="ORF">T190607A01A_10792</name>
</gene>
<dbReference type="PANTHER" id="PTHR44688:SF16">
    <property type="entry name" value="DNA-BINDING TRANSCRIPTIONAL ACTIVATOR DEVR_DOSR"/>
    <property type="match status" value="1"/>
</dbReference>
<dbReference type="PROSITE" id="PS00622">
    <property type="entry name" value="HTH_LUXR_1"/>
    <property type="match status" value="1"/>
</dbReference>
<dbReference type="CDD" id="cd06170">
    <property type="entry name" value="LuxR_C_like"/>
    <property type="match status" value="1"/>
</dbReference>
<evidence type="ECO:0000259" key="4">
    <source>
        <dbReference type="PROSITE" id="PS50043"/>
    </source>
</evidence>
<organism evidence="5 6">
    <name type="scientific">Tenacibaculum platacis</name>
    <dbReference type="NCBI Taxonomy" id="3137852"/>
    <lineage>
        <taxon>Bacteria</taxon>
        <taxon>Pseudomonadati</taxon>
        <taxon>Bacteroidota</taxon>
        <taxon>Flavobacteriia</taxon>
        <taxon>Flavobacteriales</taxon>
        <taxon>Flavobacteriaceae</taxon>
        <taxon>Tenacibaculum</taxon>
    </lineage>
</organism>
<sequence length="257" mass="29979">MNSNNLGDLTFHTMANDWKTIIGKTLPELKTQILEDQIPELKKYITGFGASALNIFDVEENKFLFVDNTIELVTGIPRELYFTKGAKYIFTKATFSHMPKIVSSTLHQRRFFNSIDEKDYDNFIVNREFSYRGDEPKWVLHQVLKHIKNTKGKVFAVAVLQTSIATIKSDRNFRYYIYNKETNSICYPKQKNSAKKSFQNQLSSREKEIVSLLKKGQTNKEIADVLHISFHTVRTHRKNIFKKLDCKNIVDLIKRTQ</sequence>
<evidence type="ECO:0000256" key="3">
    <source>
        <dbReference type="ARBA" id="ARBA00023163"/>
    </source>
</evidence>
<dbReference type="InterPro" id="IPR016032">
    <property type="entry name" value="Sig_transdc_resp-reg_C-effctor"/>
</dbReference>
<comment type="caution">
    <text evidence="5">The sequence shown here is derived from an EMBL/GenBank/DDBJ whole genome shotgun (WGS) entry which is preliminary data.</text>
</comment>
<dbReference type="PROSITE" id="PS50043">
    <property type="entry name" value="HTH_LUXR_2"/>
    <property type="match status" value="1"/>
</dbReference>
<dbReference type="Proteomes" id="UP001497416">
    <property type="component" value="Unassembled WGS sequence"/>
</dbReference>
<dbReference type="InterPro" id="IPR036388">
    <property type="entry name" value="WH-like_DNA-bd_sf"/>
</dbReference>
<dbReference type="SMART" id="SM00421">
    <property type="entry name" value="HTH_LUXR"/>
    <property type="match status" value="1"/>
</dbReference>
<dbReference type="Gene3D" id="3.30.450.20">
    <property type="entry name" value="PAS domain"/>
    <property type="match status" value="1"/>
</dbReference>
<evidence type="ECO:0000256" key="1">
    <source>
        <dbReference type="ARBA" id="ARBA00023015"/>
    </source>
</evidence>
<keyword evidence="6" id="KW-1185">Reference proteome</keyword>
<accession>A0ABM9NU72</accession>
<keyword evidence="2" id="KW-0238">DNA-binding</keyword>
<feature type="domain" description="HTH luxR-type" evidence="4">
    <location>
        <begin position="195"/>
        <end position="257"/>
    </location>
</feature>